<dbReference type="CDD" id="cd16028">
    <property type="entry name" value="PMH"/>
    <property type="match status" value="1"/>
</dbReference>
<protein>
    <submittedName>
        <fullName evidence="4">Arylsulfatase A-like enzyme</fullName>
    </submittedName>
</protein>
<evidence type="ECO:0000256" key="2">
    <source>
        <dbReference type="ARBA" id="ARBA00022801"/>
    </source>
</evidence>
<dbReference type="Proteomes" id="UP000277424">
    <property type="component" value="Unassembled WGS sequence"/>
</dbReference>
<dbReference type="EMBL" id="RBIG01000001">
    <property type="protein sequence ID" value="RKQ72492.1"/>
    <property type="molecule type" value="Genomic_DNA"/>
</dbReference>
<dbReference type="GO" id="GO:0008484">
    <property type="term" value="F:sulfuric ester hydrolase activity"/>
    <property type="evidence" value="ECO:0007669"/>
    <property type="project" value="TreeGrafter"/>
</dbReference>
<dbReference type="GO" id="GO:0005737">
    <property type="term" value="C:cytoplasm"/>
    <property type="evidence" value="ECO:0007669"/>
    <property type="project" value="TreeGrafter"/>
</dbReference>
<sequence length="511" mass="56715">MTARRPRNILLITADQWRGDTLGAAGHPLVRTPNIDALAAEGTFFCRHYANASPCGPSRASLLAGLYPHNHRSIRNGTPLDARFTNVALEARKAGYDPVLFGYTDSSADPRELPPGDPRLETYEGVLPGFTVGVRLPEDAKPWLASLKAKGYVVPGPGHEIYRPDPAAVTPDKGPTYAPARFRAEDSETHWLTDRVIKHLSMQGEQPFFVHLSYLRPHPPFIAPEPYNAMYDPDDVPVPLRGDIEDEKAQHPLLKAMLEAIPQSAFFQHGEGLAAEMSERDMRHLRATYYALLSEVDDNLGRLFGFLKREGLWEDTLVILTSDHGEMLGDHFLLGKQGWFDAAFHIPLIVRAPGGDGGRQVTGFTESVDVMPTILDALGLDVPDQCDGRPLTGFLEGRPAPADWRDAACFLFDFRDARLPLLQKPLGLKADHCTLMAMRGERWKYVHFTALPPLLFDMDRDPQETRNLATDPAHAGVMLECAQRLLSWRMEHEYGALANLMLGPGGVVRGR</sequence>
<keyword evidence="1" id="KW-0479">Metal-binding</keyword>
<dbReference type="Pfam" id="PF00884">
    <property type="entry name" value="Sulfatase"/>
    <property type="match status" value="1"/>
</dbReference>
<dbReference type="SUPFAM" id="SSF53649">
    <property type="entry name" value="Alkaline phosphatase-like"/>
    <property type="match status" value="1"/>
</dbReference>
<dbReference type="GO" id="GO:0046872">
    <property type="term" value="F:metal ion binding"/>
    <property type="evidence" value="ECO:0007669"/>
    <property type="project" value="UniProtKB-KW"/>
</dbReference>
<dbReference type="InterPro" id="IPR017850">
    <property type="entry name" value="Alkaline_phosphatase_core_sf"/>
</dbReference>
<name>A0A420WNJ7_9PROT</name>
<accession>A0A420WNJ7</accession>
<gene>
    <name evidence="4" type="ORF">BCL74_0259</name>
</gene>
<evidence type="ECO:0000313" key="5">
    <source>
        <dbReference type="Proteomes" id="UP000277424"/>
    </source>
</evidence>
<dbReference type="Gene3D" id="3.40.720.10">
    <property type="entry name" value="Alkaline Phosphatase, subunit A"/>
    <property type="match status" value="1"/>
</dbReference>
<reference evidence="4 5" key="1">
    <citation type="submission" date="2018-10" db="EMBL/GenBank/DDBJ databases">
        <title>Comparative analysis of microorganisms from saline springs in Andes Mountain Range, Colombia.</title>
        <authorList>
            <person name="Rubin E."/>
        </authorList>
    </citation>
    <scope>NUCLEOTIDE SEQUENCE [LARGE SCALE GENOMIC DNA]</scope>
    <source>
        <strain evidence="4 5">USBA 36</strain>
    </source>
</reference>
<dbReference type="PANTHER" id="PTHR45953:SF1">
    <property type="entry name" value="IDURONATE 2-SULFATASE"/>
    <property type="match status" value="1"/>
</dbReference>
<organism evidence="4 5">
    <name type="scientific">Oceanibaculum indicum</name>
    <dbReference type="NCBI Taxonomy" id="526216"/>
    <lineage>
        <taxon>Bacteria</taxon>
        <taxon>Pseudomonadati</taxon>
        <taxon>Pseudomonadota</taxon>
        <taxon>Alphaproteobacteria</taxon>
        <taxon>Rhodospirillales</taxon>
        <taxon>Oceanibaculaceae</taxon>
        <taxon>Oceanibaculum</taxon>
    </lineage>
</organism>
<dbReference type="RefSeq" id="WP_121219092.1">
    <property type="nucleotide sequence ID" value="NZ_RBIG01000001.1"/>
</dbReference>
<evidence type="ECO:0000256" key="1">
    <source>
        <dbReference type="ARBA" id="ARBA00022723"/>
    </source>
</evidence>
<dbReference type="OrthoDB" id="9795675at2"/>
<keyword evidence="2" id="KW-0378">Hydrolase</keyword>
<dbReference type="PANTHER" id="PTHR45953">
    <property type="entry name" value="IDURONATE 2-SULFATASE"/>
    <property type="match status" value="1"/>
</dbReference>
<evidence type="ECO:0000259" key="3">
    <source>
        <dbReference type="Pfam" id="PF00884"/>
    </source>
</evidence>
<proteinExistence type="predicted"/>
<dbReference type="AlphaFoldDB" id="A0A420WNJ7"/>
<comment type="caution">
    <text evidence="4">The sequence shown here is derived from an EMBL/GenBank/DDBJ whole genome shotgun (WGS) entry which is preliminary data.</text>
</comment>
<evidence type="ECO:0000313" key="4">
    <source>
        <dbReference type="EMBL" id="RKQ72492.1"/>
    </source>
</evidence>
<dbReference type="InterPro" id="IPR000917">
    <property type="entry name" value="Sulfatase_N"/>
</dbReference>
<feature type="domain" description="Sulfatase N-terminal" evidence="3">
    <location>
        <begin position="7"/>
        <end position="379"/>
    </location>
</feature>